<evidence type="ECO:0000313" key="1">
    <source>
        <dbReference type="EMBL" id="MCQ8127199.1"/>
    </source>
</evidence>
<reference evidence="1 2" key="1">
    <citation type="submission" date="2022-07" db="EMBL/GenBank/DDBJ databases">
        <title>Methylomonas rivi sp. nov., Methylomonas rosea sp. nov., Methylomonas aureus sp. nov. and Methylomonas subterranea sp. nov., four novel methanotrophs isolated from a freshwater creek and the deep terrestrial subsurface.</title>
        <authorList>
            <person name="Abin C."/>
            <person name="Sankaranarayanan K."/>
            <person name="Garner C."/>
            <person name="Sindelar R."/>
            <person name="Kotary K."/>
            <person name="Garner R."/>
            <person name="Barclay S."/>
            <person name="Lawson P."/>
            <person name="Krumholz L."/>
        </authorList>
    </citation>
    <scope>NUCLEOTIDE SEQUENCE [LARGE SCALE GENOMIC DNA]</scope>
    <source>
        <strain evidence="1 2">WSC-6</strain>
    </source>
</reference>
<dbReference type="RefSeq" id="WP_256613515.1">
    <property type="nucleotide sequence ID" value="NZ_JANIBK010000005.1"/>
</dbReference>
<keyword evidence="2" id="KW-1185">Reference proteome</keyword>
<gene>
    <name evidence="1" type="ORF">NP596_01915</name>
</gene>
<name>A0ABT1U064_9GAMM</name>
<evidence type="ECO:0000313" key="2">
    <source>
        <dbReference type="Proteomes" id="UP001524586"/>
    </source>
</evidence>
<sequence>MATDNILPFELNPDALAGWLDGLSLLPHAQAAHQLNQALKQLKDEKCPPKELLPLLVNLTPLTVHFSNSLSASAATETDFSGKSVKIGKLSMQLPRQLALIFCQAIDSKQLEPAEQNTAIFYALQLIGHAIRCYCLFYDMPSATLWQKSAQLYKLASATGALKLPQATKFSEFKNQADIESVIKRNLLFSLTSPRLYKAEEIFQLFQLANQCAHLLDIETSADALDSLFYWDPAKDAPPYPVRKNNRPLPAHFIAIKSHRIGHELQLGTVPTKLSPSNQNKLALLFSGYKQVFNAIIPGMPSRTKMVPDFIGACHYLQELNKLSKINQLSAQLRDPKNTGRGLALVPLEYQRNVFDHAERPFGGDIALGKYVNLHKTPNKSYWVAESRMPDCATGDIVLLYKEQHPVSIAVIRQQNFNELSNATQLLLEQIPGNCTIYSIADAANEASALVVAEGTDHAQVFLAGGKYTLNGKIALTIGVSLRLTACMESNPFFARFRFALEQP</sequence>
<dbReference type="EMBL" id="JANIBK010000005">
    <property type="protein sequence ID" value="MCQ8127199.1"/>
    <property type="molecule type" value="Genomic_DNA"/>
</dbReference>
<proteinExistence type="predicted"/>
<organism evidence="1 2">
    <name type="scientific">Methylomonas rivi</name>
    <dbReference type="NCBI Taxonomy" id="2952226"/>
    <lineage>
        <taxon>Bacteria</taxon>
        <taxon>Pseudomonadati</taxon>
        <taxon>Pseudomonadota</taxon>
        <taxon>Gammaproteobacteria</taxon>
        <taxon>Methylococcales</taxon>
        <taxon>Methylococcaceae</taxon>
        <taxon>Methylomonas</taxon>
    </lineage>
</organism>
<comment type="caution">
    <text evidence="1">The sequence shown here is derived from an EMBL/GenBank/DDBJ whole genome shotgun (WGS) entry which is preliminary data.</text>
</comment>
<dbReference type="Proteomes" id="UP001524586">
    <property type="component" value="Unassembled WGS sequence"/>
</dbReference>
<protein>
    <recommendedName>
        <fullName evidence="3">GTPase</fullName>
    </recommendedName>
</protein>
<evidence type="ECO:0008006" key="3">
    <source>
        <dbReference type="Google" id="ProtNLM"/>
    </source>
</evidence>
<accession>A0ABT1U064</accession>